<comment type="similarity">
    <text evidence="2">Belongs to the peptidase S54 family.</text>
</comment>
<evidence type="ECO:0000256" key="3">
    <source>
        <dbReference type="ARBA" id="ARBA00022692"/>
    </source>
</evidence>
<dbReference type="InterPro" id="IPR022764">
    <property type="entry name" value="Peptidase_S54_rhomboid_dom"/>
</dbReference>
<proteinExistence type="inferred from homology"/>
<feature type="transmembrane region" description="Helical" evidence="7">
    <location>
        <begin position="101"/>
        <end position="122"/>
    </location>
</feature>
<evidence type="ECO:0000313" key="10">
    <source>
        <dbReference type="EMBL" id="SFJ09545.1"/>
    </source>
</evidence>
<keyword evidence="11" id="KW-1185">Reference proteome</keyword>
<feature type="domain" description="DUF6576" evidence="9">
    <location>
        <begin position="254"/>
        <end position="284"/>
    </location>
</feature>
<dbReference type="RefSeq" id="WP_245753855.1">
    <property type="nucleotide sequence ID" value="NZ_FORU01000003.1"/>
</dbReference>
<evidence type="ECO:0000256" key="4">
    <source>
        <dbReference type="ARBA" id="ARBA00022801"/>
    </source>
</evidence>
<dbReference type="SUPFAM" id="SSF144091">
    <property type="entry name" value="Rhomboid-like"/>
    <property type="match status" value="1"/>
</dbReference>
<feature type="transmembrane region" description="Helical" evidence="7">
    <location>
        <begin position="154"/>
        <end position="177"/>
    </location>
</feature>
<evidence type="ECO:0000259" key="8">
    <source>
        <dbReference type="Pfam" id="PF01694"/>
    </source>
</evidence>
<feature type="domain" description="Peptidase S54 rhomboid" evidence="8">
    <location>
        <begin position="63"/>
        <end position="201"/>
    </location>
</feature>
<dbReference type="EMBL" id="FORU01000003">
    <property type="protein sequence ID" value="SFJ09545.1"/>
    <property type="molecule type" value="Genomic_DNA"/>
</dbReference>
<keyword evidence="5 7" id="KW-1133">Transmembrane helix</keyword>
<feature type="transmembrane region" description="Helical" evidence="7">
    <location>
        <begin position="128"/>
        <end position="147"/>
    </location>
</feature>
<dbReference type="GO" id="GO:0004252">
    <property type="term" value="F:serine-type endopeptidase activity"/>
    <property type="evidence" value="ECO:0007669"/>
    <property type="project" value="InterPro"/>
</dbReference>
<accession>A0A1I3NK64</accession>
<evidence type="ECO:0000313" key="11">
    <source>
        <dbReference type="Proteomes" id="UP000243887"/>
    </source>
</evidence>
<feature type="transmembrane region" description="Helical" evidence="7">
    <location>
        <begin position="21"/>
        <end position="45"/>
    </location>
</feature>
<evidence type="ECO:0000259" key="9">
    <source>
        <dbReference type="Pfam" id="PF20216"/>
    </source>
</evidence>
<reference evidence="11" key="1">
    <citation type="submission" date="2016-10" db="EMBL/GenBank/DDBJ databases">
        <authorList>
            <person name="Varghese N."/>
            <person name="Submissions S."/>
        </authorList>
    </citation>
    <scope>NUCLEOTIDE SEQUENCE [LARGE SCALE GENOMIC DNA]</scope>
    <source>
        <strain evidence="11">DSM 26542</strain>
    </source>
</reference>
<dbReference type="PANTHER" id="PTHR43731">
    <property type="entry name" value="RHOMBOID PROTEASE"/>
    <property type="match status" value="1"/>
</dbReference>
<keyword evidence="6 7" id="KW-0472">Membrane</keyword>
<evidence type="ECO:0000256" key="5">
    <source>
        <dbReference type="ARBA" id="ARBA00022989"/>
    </source>
</evidence>
<protein>
    <submittedName>
        <fullName evidence="10">Membrane associated serine protease, rhomboid family</fullName>
    </submittedName>
</protein>
<keyword evidence="3 7" id="KW-0812">Transmembrane</keyword>
<dbReference type="GO" id="GO:0016020">
    <property type="term" value="C:membrane"/>
    <property type="evidence" value="ECO:0007669"/>
    <property type="project" value="UniProtKB-SubCell"/>
</dbReference>
<feature type="transmembrane region" description="Helical" evidence="7">
    <location>
        <begin position="183"/>
        <end position="202"/>
    </location>
</feature>
<dbReference type="InterPro" id="IPR035952">
    <property type="entry name" value="Rhomboid-like_sf"/>
</dbReference>
<dbReference type="PANTHER" id="PTHR43731:SF14">
    <property type="entry name" value="PRESENILIN-ASSOCIATED RHOMBOID-LIKE PROTEIN, MITOCHONDRIAL"/>
    <property type="match status" value="1"/>
</dbReference>
<comment type="subcellular location">
    <subcellularLocation>
        <location evidence="1">Membrane</location>
        <topology evidence="1">Multi-pass membrane protein</topology>
    </subcellularLocation>
</comment>
<dbReference type="InterPro" id="IPR050925">
    <property type="entry name" value="Rhomboid_protease_S54"/>
</dbReference>
<feature type="transmembrane region" description="Helical" evidence="7">
    <location>
        <begin position="65"/>
        <end position="89"/>
    </location>
</feature>
<dbReference type="Gene3D" id="1.20.1540.10">
    <property type="entry name" value="Rhomboid-like"/>
    <property type="match status" value="1"/>
</dbReference>
<keyword evidence="10" id="KW-0645">Protease</keyword>
<dbReference type="InterPro" id="IPR046483">
    <property type="entry name" value="DUF6576"/>
</dbReference>
<evidence type="ECO:0000256" key="6">
    <source>
        <dbReference type="ARBA" id="ARBA00023136"/>
    </source>
</evidence>
<keyword evidence="4" id="KW-0378">Hydrolase</keyword>
<organism evidence="10 11">
    <name type="scientific">Myroides guanonis</name>
    <dbReference type="NCBI Taxonomy" id="1150112"/>
    <lineage>
        <taxon>Bacteria</taxon>
        <taxon>Pseudomonadati</taxon>
        <taxon>Bacteroidota</taxon>
        <taxon>Flavobacteriia</taxon>
        <taxon>Flavobacteriales</taxon>
        <taxon>Flavobacteriaceae</taxon>
        <taxon>Myroides</taxon>
    </lineage>
</organism>
<dbReference type="GO" id="GO:0006508">
    <property type="term" value="P:proteolysis"/>
    <property type="evidence" value="ECO:0007669"/>
    <property type="project" value="UniProtKB-KW"/>
</dbReference>
<gene>
    <name evidence="10" type="ORF">SAMN04487893_103107</name>
</gene>
<dbReference type="Pfam" id="PF01694">
    <property type="entry name" value="Rhomboid"/>
    <property type="match status" value="1"/>
</dbReference>
<dbReference type="AlphaFoldDB" id="A0A1I3NK64"/>
<evidence type="ECO:0000256" key="1">
    <source>
        <dbReference type="ARBA" id="ARBA00004141"/>
    </source>
</evidence>
<dbReference type="STRING" id="1150112.SAMN04487893_103107"/>
<dbReference type="Proteomes" id="UP000243887">
    <property type="component" value="Unassembled WGS sequence"/>
</dbReference>
<name>A0A1I3NK64_9FLAO</name>
<evidence type="ECO:0000256" key="7">
    <source>
        <dbReference type="SAM" id="Phobius"/>
    </source>
</evidence>
<evidence type="ECO:0000256" key="2">
    <source>
        <dbReference type="ARBA" id="ARBA00009045"/>
    </source>
</evidence>
<dbReference type="Pfam" id="PF20216">
    <property type="entry name" value="DUF6576"/>
    <property type="match status" value="1"/>
</dbReference>
<sequence length="289" mass="32479">MKVWDDLKLQYRIGGVVQKILFWNIGVSLIFLILQTLLPSVYALLLPWFSLSSNFANLILAPWTLVTYSFLHAGIVHLIFNLLVLHFVGRMFTTYFTQKQFTTVYFLGAILGGLFYLIGGLFFSVGSVLVGASAATMAPLIALAVYAPNMEVRLALIGVVKTWHIAAFIIVLDVIQLSTHNTGGHLSHLGGAFMGFLYIKLINQGIDLSKGIDNFKGALLRLFKKKERSPFKKVYVSKNKTTKRENVDSKDFARTVEQKKIDEILDKISRSGYESLTKEEKEFLFKVGK</sequence>